<dbReference type="InterPro" id="IPR009057">
    <property type="entry name" value="Homeodomain-like_sf"/>
</dbReference>
<gene>
    <name evidence="5" type="ORF">GNZ18_15220</name>
</gene>
<keyword evidence="6" id="KW-1185">Reference proteome</keyword>
<proteinExistence type="predicted"/>
<dbReference type="Gene3D" id="1.10.357.10">
    <property type="entry name" value="Tetracycline Repressor, domain 2"/>
    <property type="match status" value="1"/>
</dbReference>
<dbReference type="PANTHER" id="PTHR30055">
    <property type="entry name" value="HTH-TYPE TRANSCRIPTIONAL REGULATOR RUTR"/>
    <property type="match status" value="1"/>
</dbReference>
<comment type="caution">
    <text evidence="5">The sequence shown here is derived from an EMBL/GenBank/DDBJ whole genome shotgun (WGS) entry which is preliminary data.</text>
</comment>
<feature type="compositionally biased region" description="Low complexity" evidence="4">
    <location>
        <begin position="1"/>
        <end position="12"/>
    </location>
</feature>
<sequence>MPTIRSASARSTPTRRRPWASPTIQAVPTTPPGPRTRARSCVCVLIIETLVAYIGERRPGSEVPRRRAVVGRPPDPARRERTLALATDYVLVHGLAGLSLRPLAAALDTSPRMLLYDFGSKQELVAAILGEARRRGAARMAEHMPAEVCSGSVHDRLRRVWAWISADDRAPYVRLFFEVHADGLVRPEGHPHPDEALTDWFNAFGAAFRDVAAGPDDPVTPTLIMAVIRGLLFDLTTTDDRARVDHALDRFADLLKPGAPG</sequence>
<evidence type="ECO:0000256" key="1">
    <source>
        <dbReference type="ARBA" id="ARBA00023015"/>
    </source>
</evidence>
<keyword evidence="2" id="KW-0238">DNA-binding</keyword>
<evidence type="ECO:0000256" key="3">
    <source>
        <dbReference type="ARBA" id="ARBA00023163"/>
    </source>
</evidence>
<dbReference type="AlphaFoldDB" id="A0A7K1L0I9"/>
<dbReference type="EMBL" id="WOFH01000005">
    <property type="protein sequence ID" value="MUN37948.1"/>
    <property type="molecule type" value="Genomic_DNA"/>
</dbReference>
<dbReference type="InterPro" id="IPR050109">
    <property type="entry name" value="HTH-type_TetR-like_transc_reg"/>
</dbReference>
<keyword evidence="1" id="KW-0805">Transcription regulation</keyword>
<evidence type="ECO:0000256" key="4">
    <source>
        <dbReference type="SAM" id="MobiDB-lite"/>
    </source>
</evidence>
<dbReference type="SUPFAM" id="SSF46689">
    <property type="entry name" value="Homeodomain-like"/>
    <property type="match status" value="1"/>
</dbReference>
<name>A0A7K1L0I9_9ACTN</name>
<reference evidence="5 6" key="1">
    <citation type="submission" date="2019-11" db="EMBL/GenBank/DDBJ databases">
        <authorList>
            <person name="Cao P."/>
        </authorList>
    </citation>
    <scope>NUCLEOTIDE SEQUENCE [LARGE SCALE GENOMIC DNA]</scope>
    <source>
        <strain evidence="5 6">NEAU-AAG5</strain>
    </source>
</reference>
<dbReference type="GO" id="GO:0003700">
    <property type="term" value="F:DNA-binding transcription factor activity"/>
    <property type="evidence" value="ECO:0007669"/>
    <property type="project" value="TreeGrafter"/>
</dbReference>
<dbReference type="Proteomes" id="UP000432015">
    <property type="component" value="Unassembled WGS sequence"/>
</dbReference>
<evidence type="ECO:0000256" key="2">
    <source>
        <dbReference type="ARBA" id="ARBA00023125"/>
    </source>
</evidence>
<organism evidence="5 6">
    <name type="scientific">Actinomadura litoris</name>
    <dbReference type="NCBI Taxonomy" id="2678616"/>
    <lineage>
        <taxon>Bacteria</taxon>
        <taxon>Bacillati</taxon>
        <taxon>Actinomycetota</taxon>
        <taxon>Actinomycetes</taxon>
        <taxon>Streptosporangiales</taxon>
        <taxon>Thermomonosporaceae</taxon>
        <taxon>Actinomadura</taxon>
    </lineage>
</organism>
<evidence type="ECO:0000313" key="6">
    <source>
        <dbReference type="Proteomes" id="UP000432015"/>
    </source>
</evidence>
<dbReference type="GO" id="GO:0000976">
    <property type="term" value="F:transcription cis-regulatory region binding"/>
    <property type="evidence" value="ECO:0007669"/>
    <property type="project" value="TreeGrafter"/>
</dbReference>
<evidence type="ECO:0000313" key="5">
    <source>
        <dbReference type="EMBL" id="MUN37948.1"/>
    </source>
</evidence>
<accession>A0A7K1L0I9</accession>
<feature type="region of interest" description="Disordered" evidence="4">
    <location>
        <begin position="1"/>
        <end position="36"/>
    </location>
</feature>
<protein>
    <submittedName>
        <fullName evidence="5">TetR family transcriptional regulator</fullName>
    </submittedName>
</protein>
<keyword evidence="3" id="KW-0804">Transcription</keyword>
<dbReference type="PANTHER" id="PTHR30055:SF234">
    <property type="entry name" value="HTH-TYPE TRANSCRIPTIONAL REGULATOR BETI"/>
    <property type="match status" value="1"/>
</dbReference>